<protein>
    <submittedName>
        <fullName evidence="1">Uncharacterized protein</fullName>
    </submittedName>
</protein>
<accession>A0A7X0G2S0</accession>
<keyword evidence="2" id="KW-1185">Reference proteome</keyword>
<evidence type="ECO:0000313" key="2">
    <source>
        <dbReference type="Proteomes" id="UP000546324"/>
    </source>
</evidence>
<dbReference type="RefSeq" id="WP_185029234.1">
    <property type="nucleotide sequence ID" value="NZ_JACHMQ010000001.1"/>
</dbReference>
<dbReference type="AlphaFoldDB" id="A0A7X0G2S0"/>
<dbReference type="EMBL" id="JACHMQ010000001">
    <property type="protein sequence ID" value="MBB6398364.1"/>
    <property type="molecule type" value="Genomic_DNA"/>
</dbReference>
<sequence length="93" mass="10209">MNRPREPRFMSATMCMPGWHSERSDAGLRATRVTPLSDYQLLNGCLEEIVAADEGELWLLCDAQTRLAERVATAERLRASRPGQAPPVSPAAG</sequence>
<dbReference type="Proteomes" id="UP000546324">
    <property type="component" value="Unassembled WGS sequence"/>
</dbReference>
<proteinExistence type="predicted"/>
<gene>
    <name evidence="1" type="ORF">BKA00_005278</name>
</gene>
<reference evidence="1 2" key="1">
    <citation type="submission" date="2020-08" db="EMBL/GenBank/DDBJ databases">
        <title>Sequencing the genomes of 1000 actinobacteria strains.</title>
        <authorList>
            <person name="Klenk H.-P."/>
        </authorList>
    </citation>
    <scope>NUCLEOTIDE SEQUENCE [LARGE SCALE GENOMIC DNA]</scope>
    <source>
        <strain evidence="1 2">DSM 43675</strain>
    </source>
</reference>
<comment type="caution">
    <text evidence="1">The sequence shown here is derived from an EMBL/GenBank/DDBJ whole genome shotgun (WGS) entry which is preliminary data.</text>
</comment>
<evidence type="ECO:0000313" key="1">
    <source>
        <dbReference type="EMBL" id="MBB6398364.1"/>
    </source>
</evidence>
<name>A0A7X0G2S0_9ACTN</name>
<organism evidence="1 2">
    <name type="scientific">Actinomadura coerulea</name>
    <dbReference type="NCBI Taxonomy" id="46159"/>
    <lineage>
        <taxon>Bacteria</taxon>
        <taxon>Bacillati</taxon>
        <taxon>Actinomycetota</taxon>
        <taxon>Actinomycetes</taxon>
        <taxon>Streptosporangiales</taxon>
        <taxon>Thermomonosporaceae</taxon>
        <taxon>Actinomadura</taxon>
    </lineage>
</organism>